<dbReference type="GO" id="GO:0005524">
    <property type="term" value="F:ATP binding"/>
    <property type="evidence" value="ECO:0007669"/>
    <property type="project" value="InterPro"/>
</dbReference>
<keyword evidence="2" id="KW-0067">ATP-binding</keyword>
<dbReference type="SUPFAM" id="SSF50249">
    <property type="entry name" value="Nucleic acid-binding proteins"/>
    <property type="match status" value="1"/>
</dbReference>
<gene>
    <name evidence="7" type="primary">rho</name>
    <name evidence="7" type="ORF">H9964_05610</name>
</gene>
<evidence type="ECO:0000256" key="1">
    <source>
        <dbReference type="ARBA" id="ARBA00022801"/>
    </source>
</evidence>
<dbReference type="GO" id="GO:0003723">
    <property type="term" value="F:RNA binding"/>
    <property type="evidence" value="ECO:0007669"/>
    <property type="project" value="UniProtKB-UniRule"/>
</dbReference>
<dbReference type="Proteomes" id="UP000824102">
    <property type="component" value="Unassembled WGS sequence"/>
</dbReference>
<dbReference type="GO" id="GO:0006353">
    <property type="term" value="P:DNA-templated transcription termination"/>
    <property type="evidence" value="ECO:0007669"/>
    <property type="project" value="InterPro"/>
</dbReference>
<dbReference type="Gene3D" id="2.40.50.140">
    <property type="entry name" value="Nucleic acid-binding proteins"/>
    <property type="match status" value="1"/>
</dbReference>
<dbReference type="GO" id="GO:0008186">
    <property type="term" value="F:ATP-dependent activity, acting on RNA"/>
    <property type="evidence" value="ECO:0007669"/>
    <property type="project" value="InterPro"/>
</dbReference>
<dbReference type="PROSITE" id="PS51856">
    <property type="entry name" value="RHO_RNA_BD"/>
    <property type="match status" value="1"/>
</dbReference>
<dbReference type="GO" id="GO:0016787">
    <property type="term" value="F:hydrolase activity"/>
    <property type="evidence" value="ECO:0007669"/>
    <property type="project" value="UniProtKB-KW"/>
</dbReference>
<dbReference type="PANTHER" id="PTHR46425:SF1">
    <property type="entry name" value="TRANSCRIPTION TERMINATION FACTOR RHO"/>
    <property type="match status" value="1"/>
</dbReference>
<accession>A0A9D2G6B8</accession>
<dbReference type="AlphaFoldDB" id="A0A9D2G6B8"/>
<keyword evidence="5" id="KW-0694">RNA-binding</keyword>
<keyword evidence="2" id="KW-0347">Helicase</keyword>
<protein>
    <submittedName>
        <fullName evidence="7">Transcription termination factor Rho</fullName>
        <ecNumber evidence="7">3.6.4.-</ecNumber>
    </submittedName>
</protein>
<dbReference type="NCBIfam" id="NF006886">
    <property type="entry name" value="PRK09376.1"/>
    <property type="match status" value="1"/>
</dbReference>
<evidence type="ECO:0000313" key="8">
    <source>
        <dbReference type="Proteomes" id="UP000824102"/>
    </source>
</evidence>
<evidence type="ECO:0000256" key="5">
    <source>
        <dbReference type="PROSITE-ProRule" id="PRU01203"/>
    </source>
</evidence>
<evidence type="ECO:0000313" key="7">
    <source>
        <dbReference type="EMBL" id="HIZ73036.1"/>
    </source>
</evidence>
<keyword evidence="2" id="KW-0547">Nucleotide-binding</keyword>
<feature type="domain" description="Rho RNA-BD" evidence="6">
    <location>
        <begin position="112"/>
        <end position="185"/>
    </location>
</feature>
<dbReference type="InterPro" id="IPR004665">
    <property type="entry name" value="Term_rho"/>
</dbReference>
<dbReference type="Gene3D" id="3.40.50.300">
    <property type="entry name" value="P-loop containing nucleotide triphosphate hydrolases"/>
    <property type="match status" value="1"/>
</dbReference>
<dbReference type="Pfam" id="PF00006">
    <property type="entry name" value="ATP-synt_ab"/>
    <property type="match status" value="1"/>
</dbReference>
<dbReference type="EC" id="3.6.4.-" evidence="7"/>
<keyword evidence="1 7" id="KW-0378">Hydrolase</keyword>
<dbReference type="EMBL" id="DXBB01000077">
    <property type="protein sequence ID" value="HIZ73036.1"/>
    <property type="molecule type" value="Genomic_DNA"/>
</dbReference>
<evidence type="ECO:0000259" key="6">
    <source>
        <dbReference type="PROSITE" id="PS51856"/>
    </source>
</evidence>
<dbReference type="InterPro" id="IPR000194">
    <property type="entry name" value="ATPase_F1/V1/A1_a/bsu_nucl-bd"/>
</dbReference>
<comment type="caution">
    <text evidence="7">The sequence shown here is derived from an EMBL/GenBank/DDBJ whole genome shotgun (WGS) entry which is preliminary data.</text>
</comment>
<evidence type="ECO:0000256" key="3">
    <source>
        <dbReference type="ARBA" id="ARBA00023015"/>
    </source>
</evidence>
<dbReference type="Pfam" id="PF07497">
    <property type="entry name" value="Rho_RNA_bind"/>
    <property type="match status" value="1"/>
</dbReference>
<dbReference type="GO" id="GO:0004386">
    <property type="term" value="F:helicase activity"/>
    <property type="evidence" value="ECO:0007669"/>
    <property type="project" value="UniProtKB-KW"/>
</dbReference>
<reference evidence="7" key="2">
    <citation type="submission" date="2021-04" db="EMBL/GenBank/DDBJ databases">
        <authorList>
            <person name="Gilroy R."/>
        </authorList>
    </citation>
    <scope>NUCLEOTIDE SEQUENCE</scope>
    <source>
        <strain evidence="7">ChiW7-2402</strain>
    </source>
</reference>
<dbReference type="InterPro" id="IPR027417">
    <property type="entry name" value="P-loop_NTPase"/>
</dbReference>
<evidence type="ECO:0000256" key="4">
    <source>
        <dbReference type="ARBA" id="ARBA00023163"/>
    </source>
</evidence>
<proteinExistence type="inferred from homology"/>
<keyword evidence="3" id="KW-0805">Transcription regulation</keyword>
<dbReference type="PANTHER" id="PTHR46425">
    <property type="entry name" value="TRANSCRIPTION TERMINATION FACTOR RHO"/>
    <property type="match status" value="1"/>
</dbReference>
<dbReference type="InterPro" id="IPR012340">
    <property type="entry name" value="NA-bd_OB-fold"/>
</dbReference>
<organism evidence="7 8">
    <name type="scientific">Candidatus Gallimonas intestinavium</name>
    <dbReference type="NCBI Taxonomy" id="2838603"/>
    <lineage>
        <taxon>Bacteria</taxon>
        <taxon>Bacillati</taxon>
        <taxon>Bacillota</taxon>
        <taxon>Clostridia</taxon>
        <taxon>Candidatus Gallimonas</taxon>
    </lineage>
</organism>
<comment type="similarity">
    <text evidence="5">Belongs to the Rho family.</text>
</comment>
<dbReference type="InterPro" id="IPR011113">
    <property type="entry name" value="Rho_RNA-bd"/>
</dbReference>
<dbReference type="SUPFAM" id="SSF52540">
    <property type="entry name" value="P-loop containing nucleoside triphosphate hydrolases"/>
    <property type="match status" value="1"/>
</dbReference>
<reference evidence="7" key="1">
    <citation type="journal article" date="2021" name="PeerJ">
        <title>Extensive microbial diversity within the chicken gut microbiome revealed by metagenomics and culture.</title>
        <authorList>
            <person name="Gilroy R."/>
            <person name="Ravi A."/>
            <person name="Getino M."/>
            <person name="Pursley I."/>
            <person name="Horton D.L."/>
            <person name="Alikhan N.F."/>
            <person name="Baker D."/>
            <person name="Gharbi K."/>
            <person name="Hall N."/>
            <person name="Watson M."/>
            <person name="Adriaenssens E.M."/>
            <person name="Foster-Nyarko E."/>
            <person name="Jarju S."/>
            <person name="Secka A."/>
            <person name="Antonio M."/>
            <person name="Oren A."/>
            <person name="Chaudhuri R.R."/>
            <person name="La Ragione R."/>
            <person name="Hildebrand F."/>
            <person name="Pallen M.J."/>
        </authorList>
    </citation>
    <scope>NUCLEOTIDE SEQUENCE</scope>
    <source>
        <strain evidence="7">ChiW7-2402</strain>
    </source>
</reference>
<keyword evidence="4" id="KW-0804">Transcription</keyword>
<sequence>MAERTLEEEYREYLDSLPIQTLRTLGRKIGIPPESRKSKPGCLHAIIDLLMGRADPVPDSGKGAPVKQDYLDPSIIRHLEDLRLAQERKKGDRPLNTFTVHSPEQPKSIFDQPVYTGLLEILPGGYGFLRTRKGQPTSGGDIFIAAPLIHSLSLREGDLVACTAKPPENGEPSAMQELLSVNGIPFGEYEKRPKFDTLTPCYPTERIPLSSASGELSLRMIDLFSPIGKGQRTIIVSPPDAGRLALLKELAIACARMRPELHLILLLLDERPEDVTELRRAAPDAEFLSSTFDEEAARHVRLAELAVAHAKRLAESGRHVVVLMDSLTRLLRAYQLTSESPVKSSSMPDPGALTALKRLFGAARNTEEAGSITFLATVPVEPGSRTDGVLCEELSEAGNCKIVLTRTGSGRENACAIDPQHSATRREELLLSPEELSLVRTIREKGWAQMQEDFLKVMKKTKNNAEFLAKSGELTAAKRKKEIK</sequence>
<name>A0A9D2G6B8_9FIRM</name>
<evidence type="ECO:0000256" key="2">
    <source>
        <dbReference type="ARBA" id="ARBA00022806"/>
    </source>
</evidence>